<dbReference type="Pfam" id="PF03124">
    <property type="entry name" value="EXS"/>
    <property type="match status" value="1"/>
</dbReference>
<reference evidence="8" key="1">
    <citation type="journal article" date="2018" name="Nat. Microbiol.">
        <title>Leveraging single-cell genomics to expand the fungal tree of life.</title>
        <authorList>
            <person name="Ahrendt S.R."/>
            <person name="Quandt C.A."/>
            <person name="Ciobanu D."/>
            <person name="Clum A."/>
            <person name="Salamov A."/>
            <person name="Andreopoulos B."/>
            <person name="Cheng J.F."/>
            <person name="Woyke T."/>
            <person name="Pelin A."/>
            <person name="Henrissat B."/>
            <person name="Reynolds N.K."/>
            <person name="Benny G.L."/>
            <person name="Smith M.E."/>
            <person name="James T.Y."/>
            <person name="Grigoriev I.V."/>
        </authorList>
    </citation>
    <scope>NUCLEOTIDE SEQUENCE [LARGE SCALE GENOMIC DNA]</scope>
</reference>
<feature type="transmembrane region" description="Helical" evidence="5">
    <location>
        <begin position="6"/>
        <end position="25"/>
    </location>
</feature>
<evidence type="ECO:0000256" key="5">
    <source>
        <dbReference type="SAM" id="Phobius"/>
    </source>
</evidence>
<evidence type="ECO:0000256" key="2">
    <source>
        <dbReference type="ARBA" id="ARBA00022692"/>
    </source>
</evidence>
<dbReference type="PANTHER" id="PTHR10783">
    <property type="entry name" value="XENOTROPIC AND POLYTROPIC RETROVIRUS RECEPTOR 1-RELATED"/>
    <property type="match status" value="1"/>
</dbReference>
<comment type="subcellular location">
    <subcellularLocation>
        <location evidence="1">Membrane</location>
        <topology evidence="1">Multi-pass membrane protein</topology>
    </subcellularLocation>
</comment>
<evidence type="ECO:0000256" key="3">
    <source>
        <dbReference type="ARBA" id="ARBA00022989"/>
    </source>
</evidence>
<evidence type="ECO:0000259" key="6">
    <source>
        <dbReference type="PROSITE" id="PS51380"/>
    </source>
</evidence>
<evidence type="ECO:0000256" key="4">
    <source>
        <dbReference type="ARBA" id="ARBA00023136"/>
    </source>
</evidence>
<dbReference type="AlphaFoldDB" id="A0A4P9WPM6"/>
<evidence type="ECO:0000256" key="1">
    <source>
        <dbReference type="ARBA" id="ARBA00004141"/>
    </source>
</evidence>
<feature type="domain" description="EXS" evidence="6">
    <location>
        <begin position="174"/>
        <end position="406"/>
    </location>
</feature>
<feature type="non-terminal residue" evidence="7">
    <location>
        <position position="406"/>
    </location>
</feature>
<accession>A0A4P9WPM6</accession>
<feature type="transmembrane region" description="Helical" evidence="5">
    <location>
        <begin position="90"/>
        <end position="110"/>
    </location>
</feature>
<protein>
    <submittedName>
        <fullName evidence="7">EXS family-domain-containing protein</fullName>
    </submittedName>
</protein>
<dbReference type="PROSITE" id="PS51380">
    <property type="entry name" value="EXS"/>
    <property type="match status" value="1"/>
</dbReference>
<gene>
    <name evidence="7" type="ORF">BDK51DRAFT_6177</name>
</gene>
<sequence>LSASFAALPLYFQALVLVSLGLWCWGSNVHGLVASGIDVQSLLEHRAGDRGWHHRAVYALAATVSVVTCVSLYFFLQMAEKYGEEGSEGWVVLTYVALLVGLVWPWNVGWRNERYKFLRSLRRIAFGGIRSEVPFSDVLLADILTSFSKVFGDLQPVFTDLVLDDHSIATVSHGGGAWSELIAPMLVSIPFLFRLRQCIAEHNLATDEASRSRHLANAVKYISSLPVIASSFLVSWMRVQQLEERERRATVPSRAADDTAWEVDVEVVLSMINSLYSLYWDVYMDWHLGNRLGRRAKPRRSEIPPPITTSGSSSTYPPFLRPILHFPYPSLYYLAIVLDSSMRFAWLLRLVPRHVTVRAAGFSFAAAATAPAALDAGLKVLELLRRWMWVFFRVEREWVSRGAGIG</sequence>
<dbReference type="OrthoDB" id="2159384at2759"/>
<organism evidence="7 8">
    <name type="scientific">Blyttiomyces helicus</name>
    <dbReference type="NCBI Taxonomy" id="388810"/>
    <lineage>
        <taxon>Eukaryota</taxon>
        <taxon>Fungi</taxon>
        <taxon>Fungi incertae sedis</taxon>
        <taxon>Chytridiomycota</taxon>
        <taxon>Chytridiomycota incertae sedis</taxon>
        <taxon>Chytridiomycetes</taxon>
        <taxon>Chytridiomycetes incertae sedis</taxon>
        <taxon>Blyttiomyces</taxon>
    </lineage>
</organism>
<keyword evidence="4 5" id="KW-0472">Membrane</keyword>
<dbReference type="PANTHER" id="PTHR10783:SF46">
    <property type="entry name" value="PROTEIN ERD1 HOMOLOG 2"/>
    <property type="match status" value="1"/>
</dbReference>
<keyword evidence="8" id="KW-1185">Reference proteome</keyword>
<evidence type="ECO:0000313" key="7">
    <source>
        <dbReference type="EMBL" id="RKO92766.1"/>
    </source>
</evidence>
<proteinExistence type="predicted"/>
<dbReference type="Proteomes" id="UP000269721">
    <property type="component" value="Unassembled WGS sequence"/>
</dbReference>
<feature type="transmembrane region" description="Helical" evidence="5">
    <location>
        <begin position="56"/>
        <end position="78"/>
    </location>
</feature>
<keyword evidence="3 5" id="KW-1133">Transmembrane helix</keyword>
<dbReference type="InterPro" id="IPR004342">
    <property type="entry name" value="EXS_C"/>
</dbReference>
<dbReference type="GO" id="GO:0005737">
    <property type="term" value="C:cytoplasm"/>
    <property type="evidence" value="ECO:0007669"/>
    <property type="project" value="TreeGrafter"/>
</dbReference>
<evidence type="ECO:0000313" key="8">
    <source>
        <dbReference type="Proteomes" id="UP000269721"/>
    </source>
</evidence>
<dbReference type="GO" id="GO:0016020">
    <property type="term" value="C:membrane"/>
    <property type="evidence" value="ECO:0007669"/>
    <property type="project" value="UniProtKB-SubCell"/>
</dbReference>
<name>A0A4P9WPM6_9FUNG</name>
<feature type="non-terminal residue" evidence="7">
    <location>
        <position position="1"/>
    </location>
</feature>
<dbReference type="EMBL" id="KZ994504">
    <property type="protein sequence ID" value="RKO92766.1"/>
    <property type="molecule type" value="Genomic_DNA"/>
</dbReference>
<keyword evidence="2 5" id="KW-0812">Transmembrane</keyword>